<keyword evidence="1" id="KW-0175">Coiled coil</keyword>
<accession>A0A225V997</accession>
<evidence type="ECO:0000256" key="1">
    <source>
        <dbReference type="SAM" id="Coils"/>
    </source>
</evidence>
<name>A0A225V997_9STRA</name>
<feature type="coiled-coil region" evidence="1">
    <location>
        <begin position="26"/>
        <end position="53"/>
    </location>
</feature>
<evidence type="ECO:0008006" key="4">
    <source>
        <dbReference type="Google" id="ProtNLM"/>
    </source>
</evidence>
<reference evidence="3" key="1">
    <citation type="submission" date="2017-03" db="EMBL/GenBank/DDBJ databases">
        <title>Phytopthora megakarya and P. palmivora, two closely related causual agents of cacao black pod achieved similar genome size and gene model numbers by different mechanisms.</title>
        <authorList>
            <person name="Ali S."/>
            <person name="Shao J."/>
            <person name="Larry D.J."/>
            <person name="Kronmiller B."/>
            <person name="Shen D."/>
            <person name="Strem M.D."/>
            <person name="Melnick R.L."/>
            <person name="Guiltinan M.J."/>
            <person name="Tyler B.M."/>
            <person name="Meinhardt L.W."/>
            <person name="Bailey B.A."/>
        </authorList>
    </citation>
    <scope>NUCLEOTIDE SEQUENCE [LARGE SCALE GENOMIC DNA]</scope>
    <source>
        <strain evidence="3">zdho120</strain>
    </source>
</reference>
<sequence>MKALIKAEIILDRRRQQSRVNMARHRKKMQDGVDKTEKDVHQLRDEIHKLEVQRELLRYIVSTQTTPWNVVAEYFRLFQLAFTKTNDPSSPYDIDVHRAFLRATMTPDVAVEYGIGPEVILEHFQRLSMYHPKLNVQLVHLDSASDDLVLATTRTDFAFTISTVENAFPHLLNDPELWTRIGSKLVGKQLVVRGFAYFGWDKVTSRVTSIHYKADMLTPMLKLLGNLNDVSRVFEHAGYRPDCTMVRR</sequence>
<dbReference type="OrthoDB" id="126855at2759"/>
<dbReference type="EMBL" id="NBNE01006768">
    <property type="protein sequence ID" value="OWZ01549.1"/>
    <property type="molecule type" value="Genomic_DNA"/>
</dbReference>
<evidence type="ECO:0000313" key="3">
    <source>
        <dbReference type="Proteomes" id="UP000198211"/>
    </source>
</evidence>
<keyword evidence="3" id="KW-1185">Reference proteome</keyword>
<organism evidence="2 3">
    <name type="scientific">Phytophthora megakarya</name>
    <dbReference type="NCBI Taxonomy" id="4795"/>
    <lineage>
        <taxon>Eukaryota</taxon>
        <taxon>Sar</taxon>
        <taxon>Stramenopiles</taxon>
        <taxon>Oomycota</taxon>
        <taxon>Peronosporomycetes</taxon>
        <taxon>Peronosporales</taxon>
        <taxon>Peronosporaceae</taxon>
        <taxon>Phytophthora</taxon>
    </lineage>
</organism>
<gene>
    <name evidence="2" type="ORF">PHMEG_00027037</name>
</gene>
<protein>
    <recommendedName>
        <fullName evidence="4">Bzip transcription factor</fullName>
    </recommendedName>
</protein>
<proteinExistence type="predicted"/>
<comment type="caution">
    <text evidence="2">The sequence shown here is derived from an EMBL/GenBank/DDBJ whole genome shotgun (WGS) entry which is preliminary data.</text>
</comment>
<evidence type="ECO:0000313" key="2">
    <source>
        <dbReference type="EMBL" id="OWZ01549.1"/>
    </source>
</evidence>
<dbReference type="AlphaFoldDB" id="A0A225V997"/>
<dbReference type="Proteomes" id="UP000198211">
    <property type="component" value="Unassembled WGS sequence"/>
</dbReference>